<organism evidence="1 2">
    <name type="scientific">Dyadobacter koreensis</name>
    <dbReference type="NCBI Taxonomy" id="408657"/>
    <lineage>
        <taxon>Bacteria</taxon>
        <taxon>Pseudomonadati</taxon>
        <taxon>Bacteroidota</taxon>
        <taxon>Cytophagia</taxon>
        <taxon>Cytophagales</taxon>
        <taxon>Spirosomataceae</taxon>
        <taxon>Dyadobacter</taxon>
    </lineage>
</organism>
<evidence type="ECO:0000313" key="2">
    <source>
        <dbReference type="Proteomes" id="UP000199532"/>
    </source>
</evidence>
<protein>
    <recommendedName>
        <fullName evidence="3">N-acetyltransferase domain-containing protein</fullName>
    </recommendedName>
</protein>
<evidence type="ECO:0000313" key="1">
    <source>
        <dbReference type="EMBL" id="SEI75416.1"/>
    </source>
</evidence>
<dbReference type="OrthoDB" id="660041at2"/>
<dbReference type="EMBL" id="FNXY01000003">
    <property type="protein sequence ID" value="SEI75416.1"/>
    <property type="molecule type" value="Genomic_DNA"/>
</dbReference>
<dbReference type="STRING" id="408657.SAMN04487995_2034"/>
<keyword evidence="2" id="KW-1185">Reference proteome</keyword>
<sequence length="228" mass="25319">MVAKIRAFKSPDDVETSLRYVEGHRKVLESYGVKKVTSASVDWLHDPQTYVVLVESEDGDKIYGGGRIQIRTQEMKMPMEDAIAKIDKGIYDYVDNVGSQSVAEFCGLFNSKEVAGYGIGSIFLGRIGVAIATQVDVQYLMALCSPATLRNCARVGFEIIRELGNNGTFYYPKEGLVATALIIKDIVNLPGANSEERERIFDLRETPNQEAIEKGPKGEMNIIYHTKL</sequence>
<evidence type="ECO:0008006" key="3">
    <source>
        <dbReference type="Google" id="ProtNLM"/>
    </source>
</evidence>
<gene>
    <name evidence="1" type="ORF">SAMN04487995_2034</name>
</gene>
<dbReference type="AlphaFoldDB" id="A0A1H6T816"/>
<name>A0A1H6T816_9BACT</name>
<dbReference type="Proteomes" id="UP000199532">
    <property type="component" value="Unassembled WGS sequence"/>
</dbReference>
<proteinExistence type="predicted"/>
<dbReference type="RefSeq" id="WP_090335048.1">
    <property type="nucleotide sequence ID" value="NZ_FNXY01000003.1"/>
</dbReference>
<reference evidence="1 2" key="1">
    <citation type="submission" date="2016-10" db="EMBL/GenBank/DDBJ databases">
        <authorList>
            <person name="de Groot N.N."/>
        </authorList>
    </citation>
    <scope>NUCLEOTIDE SEQUENCE [LARGE SCALE GENOMIC DNA]</scope>
    <source>
        <strain evidence="1 2">DSM 19938</strain>
    </source>
</reference>
<accession>A0A1H6T816</accession>